<accession>A0A813YR92</accession>
<evidence type="ECO:0000256" key="5">
    <source>
        <dbReference type="ARBA" id="ARBA00022989"/>
    </source>
</evidence>
<gene>
    <name evidence="8" type="ORF">EDS130_LOCUS9156</name>
</gene>
<dbReference type="SUPFAM" id="SSF103481">
    <property type="entry name" value="Multidrug resistance efflux transporter EmrE"/>
    <property type="match status" value="1"/>
</dbReference>
<dbReference type="PIRSF" id="PIRSF005799">
    <property type="entry name" value="UDP-gal_transpt"/>
    <property type="match status" value="1"/>
</dbReference>
<evidence type="ECO:0000256" key="4">
    <source>
        <dbReference type="ARBA" id="ARBA00022692"/>
    </source>
</evidence>
<dbReference type="GO" id="GO:0000139">
    <property type="term" value="C:Golgi membrane"/>
    <property type="evidence" value="ECO:0007669"/>
    <property type="project" value="InterPro"/>
</dbReference>
<dbReference type="Pfam" id="PF04142">
    <property type="entry name" value="Nuc_sug_transp"/>
    <property type="match status" value="1"/>
</dbReference>
<comment type="caution">
    <text evidence="8">The sequence shown here is derived from an EMBL/GenBank/DDBJ whole genome shotgun (WGS) entry which is preliminary data.</text>
</comment>
<dbReference type="PANTHER" id="PTHR10231">
    <property type="entry name" value="NUCLEOTIDE-SUGAR TRANSMEMBRANE TRANSPORTER"/>
    <property type="match status" value="1"/>
</dbReference>
<evidence type="ECO:0000313" key="8">
    <source>
        <dbReference type="EMBL" id="CAF0888490.1"/>
    </source>
</evidence>
<evidence type="ECO:0000256" key="2">
    <source>
        <dbReference type="ARBA" id="ARBA00009976"/>
    </source>
</evidence>
<feature type="transmembrane region" description="Helical" evidence="7">
    <location>
        <begin position="260"/>
        <end position="279"/>
    </location>
</feature>
<keyword evidence="3" id="KW-0813">Transport</keyword>
<dbReference type="OrthoDB" id="408493at2759"/>
<comment type="subcellular location">
    <subcellularLocation>
        <location evidence="1">Membrane</location>
        <topology evidence="1">Multi-pass membrane protein</topology>
    </subcellularLocation>
</comment>
<keyword evidence="5 7" id="KW-1133">Transmembrane helix</keyword>
<dbReference type="EMBL" id="CAJNOJ010000030">
    <property type="protein sequence ID" value="CAF0888490.1"/>
    <property type="molecule type" value="Genomic_DNA"/>
</dbReference>
<keyword evidence="6 7" id="KW-0472">Membrane</keyword>
<evidence type="ECO:0000256" key="3">
    <source>
        <dbReference type="ARBA" id="ARBA00022597"/>
    </source>
</evidence>
<dbReference type="NCBIfam" id="TIGR00803">
    <property type="entry name" value="nst"/>
    <property type="match status" value="1"/>
</dbReference>
<protein>
    <recommendedName>
        <fullName evidence="10">UDP-N-acetylglucosamine transporter</fullName>
    </recommendedName>
</protein>
<feature type="transmembrane region" description="Helical" evidence="7">
    <location>
        <begin position="153"/>
        <end position="171"/>
    </location>
</feature>
<keyword evidence="4 7" id="KW-0812">Transmembrane</keyword>
<feature type="transmembrane region" description="Helical" evidence="7">
    <location>
        <begin position="312"/>
        <end position="331"/>
    </location>
</feature>
<dbReference type="AlphaFoldDB" id="A0A813YR92"/>
<feature type="transmembrane region" description="Helical" evidence="7">
    <location>
        <begin position="191"/>
        <end position="210"/>
    </location>
</feature>
<dbReference type="Gene3D" id="1.10.3730.20">
    <property type="match status" value="1"/>
</dbReference>
<dbReference type="InterPro" id="IPR037185">
    <property type="entry name" value="EmrE-like"/>
</dbReference>
<evidence type="ECO:0000256" key="6">
    <source>
        <dbReference type="ARBA" id="ARBA00023136"/>
    </source>
</evidence>
<feature type="transmembrane region" description="Helical" evidence="7">
    <location>
        <begin position="222"/>
        <end position="240"/>
    </location>
</feature>
<dbReference type="Proteomes" id="UP000663852">
    <property type="component" value="Unassembled WGS sequence"/>
</dbReference>
<feature type="transmembrane region" description="Helical" evidence="7">
    <location>
        <begin position="20"/>
        <end position="38"/>
    </location>
</feature>
<keyword evidence="3" id="KW-0762">Sugar transport</keyword>
<organism evidence="8 9">
    <name type="scientific">Adineta ricciae</name>
    <name type="common">Rotifer</name>
    <dbReference type="NCBI Taxonomy" id="249248"/>
    <lineage>
        <taxon>Eukaryota</taxon>
        <taxon>Metazoa</taxon>
        <taxon>Spiralia</taxon>
        <taxon>Gnathifera</taxon>
        <taxon>Rotifera</taxon>
        <taxon>Eurotatoria</taxon>
        <taxon>Bdelloidea</taxon>
        <taxon>Adinetida</taxon>
        <taxon>Adinetidae</taxon>
        <taxon>Adineta</taxon>
    </lineage>
</organism>
<comment type="similarity">
    <text evidence="2">Belongs to the nucleotide-sugar transporter family. SLC35A subfamily.</text>
</comment>
<dbReference type="GO" id="GO:0015165">
    <property type="term" value="F:pyrimidine nucleotide-sugar transmembrane transporter activity"/>
    <property type="evidence" value="ECO:0007669"/>
    <property type="project" value="InterPro"/>
</dbReference>
<feature type="transmembrane region" description="Helical" evidence="7">
    <location>
        <begin position="286"/>
        <end position="306"/>
    </location>
</feature>
<evidence type="ECO:0000256" key="7">
    <source>
        <dbReference type="SAM" id="Phobius"/>
    </source>
</evidence>
<evidence type="ECO:0008006" key="10">
    <source>
        <dbReference type="Google" id="ProtNLM"/>
    </source>
</evidence>
<evidence type="ECO:0000313" key="9">
    <source>
        <dbReference type="Proteomes" id="UP000663852"/>
    </source>
</evidence>
<proteinExistence type="inferred from homology"/>
<sequence length="346" mass="38962">MRHLKTTSMGEQMTRKDPRVWISFIALVLQNTSLVLILRYSRTVKTEKYLSSTAIVTAEAVKGLLSVVLVWWENGCSITRFCRVVQEEIYQKPYETSKLAIPSGIYSIQNNLLFIALSYLNAATYQVTYQLKILTTALFSVYMVKKKLDKHQWFSLFMLALGVALVTWPTSEESAKRSSNQNQVTWLQQSIGFGAVLLSAITSGFSGVYFEKLLKTSSSSVWVKNIQLAIFGIIFGLIVVFCFDGKAVMEKGFFQGYTNIVWTVIFLQAFGGLIIANVIKYADNIVKGFATSLSIVLSCIISYFFLHDFTPSSFFYMGTLSVLAATVLYAWEKPKMILPTTEQAYV</sequence>
<evidence type="ECO:0000256" key="1">
    <source>
        <dbReference type="ARBA" id="ARBA00004141"/>
    </source>
</evidence>
<dbReference type="InterPro" id="IPR007271">
    <property type="entry name" value="Nuc_sug_transpt"/>
</dbReference>
<reference evidence="8" key="1">
    <citation type="submission" date="2021-02" db="EMBL/GenBank/DDBJ databases">
        <authorList>
            <person name="Nowell W R."/>
        </authorList>
    </citation>
    <scope>NUCLEOTIDE SEQUENCE</scope>
</reference>
<name>A0A813YR92_ADIRI</name>